<dbReference type="EMBL" id="JBHTIT010000001">
    <property type="protein sequence ID" value="MFD0949303.1"/>
    <property type="molecule type" value="Genomic_DNA"/>
</dbReference>
<reference evidence="12" key="1">
    <citation type="journal article" date="2019" name="Int. J. Syst. Evol. Microbiol.">
        <title>The Global Catalogue of Microorganisms (GCM) 10K type strain sequencing project: providing services to taxonomists for standard genome sequencing and annotation.</title>
        <authorList>
            <consortium name="The Broad Institute Genomics Platform"/>
            <consortium name="The Broad Institute Genome Sequencing Center for Infectious Disease"/>
            <person name="Wu L."/>
            <person name="Ma J."/>
        </authorList>
    </citation>
    <scope>NUCLEOTIDE SEQUENCE [LARGE SCALE GENOMIC DNA]</scope>
    <source>
        <strain evidence="12">CCUG 63419</strain>
    </source>
</reference>
<keyword evidence="3" id="KW-0050">Antiport</keyword>
<dbReference type="PANTHER" id="PTHR32507:SF8">
    <property type="entry name" value="CNH1P"/>
    <property type="match status" value="1"/>
</dbReference>
<proteinExistence type="predicted"/>
<evidence type="ECO:0000256" key="1">
    <source>
        <dbReference type="ARBA" id="ARBA00004651"/>
    </source>
</evidence>
<dbReference type="Proteomes" id="UP001597044">
    <property type="component" value="Unassembled WGS sequence"/>
</dbReference>
<evidence type="ECO:0000256" key="3">
    <source>
        <dbReference type="ARBA" id="ARBA00022449"/>
    </source>
</evidence>
<evidence type="ECO:0000256" key="9">
    <source>
        <dbReference type="SAM" id="Phobius"/>
    </source>
</evidence>
<evidence type="ECO:0000256" key="6">
    <source>
        <dbReference type="ARBA" id="ARBA00022989"/>
    </source>
</evidence>
<evidence type="ECO:0000313" key="12">
    <source>
        <dbReference type="Proteomes" id="UP001597044"/>
    </source>
</evidence>
<keyword evidence="8 9" id="KW-0472">Membrane</keyword>
<keyword evidence="12" id="KW-1185">Reference proteome</keyword>
<name>A0ABW3HCX3_9GAMM</name>
<dbReference type="PANTHER" id="PTHR32507">
    <property type="entry name" value="NA(+)/H(+) ANTIPORTER 1"/>
    <property type="match status" value="1"/>
</dbReference>
<feature type="transmembrane region" description="Helical" evidence="9">
    <location>
        <begin position="59"/>
        <end position="79"/>
    </location>
</feature>
<feature type="transmembrane region" description="Helical" evidence="9">
    <location>
        <begin position="26"/>
        <end position="47"/>
    </location>
</feature>
<feature type="transmembrane region" description="Helical" evidence="9">
    <location>
        <begin position="187"/>
        <end position="211"/>
    </location>
</feature>
<keyword evidence="2" id="KW-0813">Transport</keyword>
<feature type="domain" description="Cation/H+ exchanger transmembrane" evidence="10">
    <location>
        <begin position="13"/>
        <end position="394"/>
    </location>
</feature>
<evidence type="ECO:0000256" key="2">
    <source>
        <dbReference type="ARBA" id="ARBA00022448"/>
    </source>
</evidence>
<dbReference type="RefSeq" id="WP_379068839.1">
    <property type="nucleotide sequence ID" value="NZ_JBHTIT010000001.1"/>
</dbReference>
<feature type="transmembrane region" description="Helical" evidence="9">
    <location>
        <begin position="232"/>
        <end position="261"/>
    </location>
</feature>
<keyword evidence="6 9" id="KW-1133">Transmembrane helix</keyword>
<gene>
    <name evidence="11" type="ORF">ACFQ0F_02670</name>
</gene>
<protein>
    <submittedName>
        <fullName evidence="11">Cation:proton antiporter</fullName>
    </submittedName>
</protein>
<evidence type="ECO:0000256" key="5">
    <source>
        <dbReference type="ARBA" id="ARBA00022692"/>
    </source>
</evidence>
<feature type="transmembrane region" description="Helical" evidence="9">
    <location>
        <begin position="339"/>
        <end position="357"/>
    </location>
</feature>
<dbReference type="InterPro" id="IPR006153">
    <property type="entry name" value="Cation/H_exchanger_TM"/>
</dbReference>
<feature type="transmembrane region" description="Helical" evidence="9">
    <location>
        <begin position="91"/>
        <end position="111"/>
    </location>
</feature>
<organism evidence="11 12">
    <name type="scientific">Paraperlucidibaca wandonensis</name>
    <dbReference type="NCBI Taxonomy" id="1268273"/>
    <lineage>
        <taxon>Bacteria</taxon>
        <taxon>Pseudomonadati</taxon>
        <taxon>Pseudomonadota</taxon>
        <taxon>Gammaproteobacteria</taxon>
        <taxon>Moraxellales</taxon>
        <taxon>Moraxellaceae</taxon>
        <taxon>Paraperlucidibaca</taxon>
    </lineage>
</organism>
<keyword evidence="7" id="KW-0406">Ion transport</keyword>
<dbReference type="Pfam" id="PF00999">
    <property type="entry name" value="Na_H_Exchanger"/>
    <property type="match status" value="1"/>
</dbReference>
<feature type="transmembrane region" description="Helical" evidence="9">
    <location>
        <begin position="369"/>
        <end position="392"/>
    </location>
</feature>
<evidence type="ECO:0000256" key="8">
    <source>
        <dbReference type="ARBA" id="ARBA00023136"/>
    </source>
</evidence>
<accession>A0ABW3HCX3</accession>
<comment type="subcellular location">
    <subcellularLocation>
        <location evidence="1">Cell membrane</location>
        <topology evidence="1">Multi-pass membrane protein</topology>
    </subcellularLocation>
</comment>
<feature type="transmembrane region" description="Helical" evidence="9">
    <location>
        <begin position="307"/>
        <end position="327"/>
    </location>
</feature>
<dbReference type="InterPro" id="IPR038770">
    <property type="entry name" value="Na+/solute_symporter_sf"/>
</dbReference>
<dbReference type="Gene3D" id="1.20.1530.20">
    <property type="match status" value="1"/>
</dbReference>
<feature type="transmembrane region" description="Helical" evidence="9">
    <location>
        <begin position="281"/>
        <end position="300"/>
    </location>
</feature>
<evidence type="ECO:0000256" key="4">
    <source>
        <dbReference type="ARBA" id="ARBA00022475"/>
    </source>
</evidence>
<keyword evidence="4" id="KW-1003">Cell membrane</keyword>
<evidence type="ECO:0000259" key="10">
    <source>
        <dbReference type="Pfam" id="PF00999"/>
    </source>
</evidence>
<feature type="transmembrane region" description="Helical" evidence="9">
    <location>
        <begin position="160"/>
        <end position="181"/>
    </location>
</feature>
<sequence>MNWQIITICVGIVAWALISQRLSKTLLTLPMLFVGFGYLLGEAGAGLLDIRVDSKLLHIFAEFTLVLVLFSDAASVRLSSLRRHAATPARMLLVGMPLTIALGTAVVHWLLPEVPLVLALLVAAILTPTDAALAQPILASLKVPEHVREGINVESGLNDGLAAPVIMMSAILAAQATGTYINDAPESLFQFVALQLIVGPLIGGGIGYILARLLDRCIINGYVSPPSRGIAVLAGALLCFTAAEQLGGNGFLAAFVGGLTLGNTLTSERDFIVEFVEGEGQILTILTFIIFGAILLPIGLSHISWQTILLALSFLTAVRMLPIWLSLIGTGMPTAHKLALGWFGPRGLASILFVLVVDEQFNLPGFEQLISVVVLTVLMSIVLHGASAQPIANWLGRRSNSR</sequence>
<comment type="caution">
    <text evidence="11">The sequence shown here is derived from an EMBL/GenBank/DDBJ whole genome shotgun (WGS) entry which is preliminary data.</text>
</comment>
<feature type="transmembrane region" description="Helical" evidence="9">
    <location>
        <begin position="117"/>
        <end position="139"/>
    </location>
</feature>
<keyword evidence="5 9" id="KW-0812">Transmembrane</keyword>
<evidence type="ECO:0000313" key="11">
    <source>
        <dbReference type="EMBL" id="MFD0949303.1"/>
    </source>
</evidence>
<evidence type="ECO:0000256" key="7">
    <source>
        <dbReference type="ARBA" id="ARBA00023065"/>
    </source>
</evidence>